<accession>A0AAV7S269</accession>
<organism evidence="2 3">
    <name type="scientific">Pleurodeles waltl</name>
    <name type="common">Iberian ribbed newt</name>
    <dbReference type="NCBI Taxonomy" id="8319"/>
    <lineage>
        <taxon>Eukaryota</taxon>
        <taxon>Metazoa</taxon>
        <taxon>Chordata</taxon>
        <taxon>Craniata</taxon>
        <taxon>Vertebrata</taxon>
        <taxon>Euteleostomi</taxon>
        <taxon>Amphibia</taxon>
        <taxon>Batrachia</taxon>
        <taxon>Caudata</taxon>
        <taxon>Salamandroidea</taxon>
        <taxon>Salamandridae</taxon>
        <taxon>Pleurodelinae</taxon>
        <taxon>Pleurodeles</taxon>
    </lineage>
</organism>
<keyword evidence="3" id="KW-1185">Reference proteome</keyword>
<evidence type="ECO:0000313" key="3">
    <source>
        <dbReference type="Proteomes" id="UP001066276"/>
    </source>
</evidence>
<gene>
    <name evidence="2" type="ORF">NDU88_011568</name>
</gene>
<sequence>MSAKKDAYVKGREMSKVRKSKIQFDRNHVVKVTKVKVGDLVMIKRPGLSFAGNKLSKPLRFIKIFTNAVKICDHRVWNLSRLVLYKGSSVYEHQNDKEKFSDKVGDKVVTGDLAKDGDEYKHRKDMSKMSQRKSTRKTQSLAYLEDYV</sequence>
<dbReference type="Proteomes" id="UP001066276">
    <property type="component" value="Chromosome 5"/>
</dbReference>
<proteinExistence type="predicted"/>
<evidence type="ECO:0000313" key="2">
    <source>
        <dbReference type="EMBL" id="KAJ1158896.1"/>
    </source>
</evidence>
<name>A0AAV7S269_PLEWA</name>
<dbReference type="AlphaFoldDB" id="A0AAV7S269"/>
<feature type="region of interest" description="Disordered" evidence="1">
    <location>
        <begin position="120"/>
        <end position="139"/>
    </location>
</feature>
<dbReference type="EMBL" id="JANPWB010000009">
    <property type="protein sequence ID" value="KAJ1158896.1"/>
    <property type="molecule type" value="Genomic_DNA"/>
</dbReference>
<evidence type="ECO:0000256" key="1">
    <source>
        <dbReference type="SAM" id="MobiDB-lite"/>
    </source>
</evidence>
<comment type="caution">
    <text evidence="2">The sequence shown here is derived from an EMBL/GenBank/DDBJ whole genome shotgun (WGS) entry which is preliminary data.</text>
</comment>
<protein>
    <submittedName>
        <fullName evidence="2">Uncharacterized protein</fullName>
    </submittedName>
</protein>
<reference evidence="2" key="1">
    <citation type="journal article" date="2022" name="bioRxiv">
        <title>Sequencing and chromosome-scale assembly of the giantPleurodeles waltlgenome.</title>
        <authorList>
            <person name="Brown T."/>
            <person name="Elewa A."/>
            <person name="Iarovenko S."/>
            <person name="Subramanian E."/>
            <person name="Araus A.J."/>
            <person name="Petzold A."/>
            <person name="Susuki M."/>
            <person name="Suzuki K.-i.T."/>
            <person name="Hayashi T."/>
            <person name="Toyoda A."/>
            <person name="Oliveira C."/>
            <person name="Osipova E."/>
            <person name="Leigh N.D."/>
            <person name="Simon A."/>
            <person name="Yun M.H."/>
        </authorList>
    </citation>
    <scope>NUCLEOTIDE SEQUENCE</scope>
    <source>
        <strain evidence="2">20211129_DDA</strain>
        <tissue evidence="2">Liver</tissue>
    </source>
</reference>